<keyword evidence="7" id="KW-0067">ATP-binding</keyword>
<dbReference type="CDD" id="cd16922">
    <property type="entry name" value="HATPase_EvgS-ArcB-TorS-like"/>
    <property type="match status" value="1"/>
</dbReference>
<name>T2G7Z1_MEGG1</name>
<dbReference type="FunFam" id="1.10.287.130:FF:000002">
    <property type="entry name" value="Two-component osmosensing histidine kinase"/>
    <property type="match status" value="1"/>
</dbReference>
<dbReference type="CDD" id="cd00082">
    <property type="entry name" value="HisKA"/>
    <property type="match status" value="1"/>
</dbReference>
<dbReference type="HOGENOM" id="CLU_433960_0_0_7"/>
<evidence type="ECO:0000313" key="15">
    <source>
        <dbReference type="Proteomes" id="UP000016587"/>
    </source>
</evidence>
<evidence type="ECO:0000259" key="13">
    <source>
        <dbReference type="PROSITE" id="PS50113"/>
    </source>
</evidence>
<dbReference type="GO" id="GO:0000155">
    <property type="term" value="F:phosphorelay sensor kinase activity"/>
    <property type="evidence" value="ECO:0007669"/>
    <property type="project" value="InterPro"/>
</dbReference>
<reference evidence="14 15" key="1">
    <citation type="journal article" date="2013" name="J. Bacteriol.">
        <title>Roles of HynAB and Ech, the only two hydrogenases found in the model sulfate reducer Desulfovibrio gigas.</title>
        <authorList>
            <person name="Morais-Silva F.O."/>
            <person name="Santos C.I."/>
            <person name="Rodrigues R."/>
            <person name="Pereira I.A."/>
            <person name="Rodrigues-Pousada C."/>
        </authorList>
    </citation>
    <scope>NUCLEOTIDE SEQUENCE [LARGE SCALE GENOMIC DNA]</scope>
    <source>
        <strain evidence="15">ATCC 19364 / DSM 1382 / NCIMB 9332 / VKM B-1759</strain>
    </source>
</reference>
<evidence type="ECO:0000256" key="1">
    <source>
        <dbReference type="ARBA" id="ARBA00000085"/>
    </source>
</evidence>
<dbReference type="InterPro" id="IPR000700">
    <property type="entry name" value="PAS-assoc_C"/>
</dbReference>
<dbReference type="InterPro" id="IPR004358">
    <property type="entry name" value="Sig_transdc_His_kin-like_C"/>
</dbReference>
<dbReference type="STRING" id="1121448.DGI_0800"/>
<dbReference type="InterPro" id="IPR003661">
    <property type="entry name" value="HisK_dim/P_dom"/>
</dbReference>
<dbReference type="PROSITE" id="PS50112">
    <property type="entry name" value="PAS"/>
    <property type="match status" value="2"/>
</dbReference>
<reference evidence="15" key="2">
    <citation type="submission" date="2013-07" db="EMBL/GenBank/DDBJ databases">
        <authorList>
            <person name="Morais-Silva F.O."/>
            <person name="Rezende A.M."/>
            <person name="Pimentel C."/>
            <person name="Resende D.M."/>
            <person name="Santos C.I."/>
            <person name="Clemente C."/>
            <person name="de Oliveira L.M."/>
            <person name="da Silva S.M."/>
            <person name="Costa D.A."/>
            <person name="Varela-Raposo A."/>
            <person name="Horacio E.C.A."/>
            <person name="Matos M."/>
            <person name="Flores O."/>
            <person name="Ruiz J.C."/>
            <person name="Rodrigues-Pousada C."/>
        </authorList>
    </citation>
    <scope>NUCLEOTIDE SEQUENCE [LARGE SCALE GENOMIC DNA]</scope>
    <source>
        <strain evidence="15">ATCC 19364 / DSM 1382 / NCIMB 9332 / VKM B-1759</strain>
    </source>
</reference>
<feature type="domain" description="PAS" evidence="12">
    <location>
        <begin position="259"/>
        <end position="330"/>
    </location>
</feature>
<feature type="domain" description="Histidine kinase" evidence="11">
    <location>
        <begin position="402"/>
        <end position="629"/>
    </location>
</feature>
<dbReference type="PANTHER" id="PTHR43047">
    <property type="entry name" value="TWO-COMPONENT HISTIDINE PROTEIN KINASE"/>
    <property type="match status" value="1"/>
</dbReference>
<dbReference type="PANTHER" id="PTHR43047:SF64">
    <property type="entry name" value="HISTIDINE KINASE CONTAINING CHEY-HOMOLOGOUS RECEIVER DOMAIN AND PAS DOMAIN-RELATED"/>
    <property type="match status" value="1"/>
</dbReference>
<comment type="subunit">
    <text evidence="9">At low DSF concentrations, interacts with RpfF.</text>
</comment>
<dbReference type="KEGG" id="dgg:DGI_0800"/>
<dbReference type="InterPro" id="IPR013656">
    <property type="entry name" value="PAS_4"/>
</dbReference>
<organism evidence="14 15">
    <name type="scientific">Megalodesulfovibrio gigas (strain ATCC 19364 / DSM 1382 / NCIMB 9332 / VKM B-1759)</name>
    <name type="common">Desulfovibrio gigas</name>
    <dbReference type="NCBI Taxonomy" id="1121448"/>
    <lineage>
        <taxon>Bacteria</taxon>
        <taxon>Pseudomonadati</taxon>
        <taxon>Thermodesulfobacteriota</taxon>
        <taxon>Desulfovibrionia</taxon>
        <taxon>Desulfovibrionales</taxon>
        <taxon>Desulfovibrionaceae</taxon>
        <taxon>Megalodesulfovibrio</taxon>
    </lineage>
</organism>
<dbReference type="Gene3D" id="3.30.450.20">
    <property type="entry name" value="PAS domain"/>
    <property type="match status" value="2"/>
</dbReference>
<dbReference type="SMART" id="SM00388">
    <property type="entry name" value="HisKA"/>
    <property type="match status" value="1"/>
</dbReference>
<dbReference type="PATRIC" id="fig|1121448.10.peg.801"/>
<evidence type="ECO:0000259" key="12">
    <source>
        <dbReference type="PROSITE" id="PS50112"/>
    </source>
</evidence>
<keyword evidence="4" id="KW-0808">Transferase</keyword>
<keyword evidence="5" id="KW-0547">Nucleotide-binding</keyword>
<comment type="catalytic activity">
    <reaction evidence="1">
        <text>ATP + protein L-histidine = ADP + protein N-phospho-L-histidine.</text>
        <dbReference type="EC" id="2.7.13.3"/>
    </reaction>
</comment>
<evidence type="ECO:0000256" key="3">
    <source>
        <dbReference type="ARBA" id="ARBA00022553"/>
    </source>
</evidence>
<dbReference type="Proteomes" id="UP000016587">
    <property type="component" value="Chromosome"/>
</dbReference>
<dbReference type="AlphaFoldDB" id="T2G7Z1"/>
<dbReference type="SUPFAM" id="SSF47384">
    <property type="entry name" value="Homodimeric domain of signal transducing histidine kinase"/>
    <property type="match status" value="1"/>
</dbReference>
<dbReference type="Pfam" id="PF08448">
    <property type="entry name" value="PAS_4"/>
    <property type="match status" value="1"/>
</dbReference>
<protein>
    <recommendedName>
        <fullName evidence="10">Sensory/regulatory protein RpfC</fullName>
        <ecNumber evidence="2">2.7.13.3</ecNumber>
    </recommendedName>
</protein>
<dbReference type="GO" id="GO:0005524">
    <property type="term" value="F:ATP binding"/>
    <property type="evidence" value="ECO:0007669"/>
    <property type="project" value="UniProtKB-KW"/>
</dbReference>
<dbReference type="InterPro" id="IPR035965">
    <property type="entry name" value="PAS-like_dom_sf"/>
</dbReference>
<dbReference type="NCBIfam" id="TIGR00229">
    <property type="entry name" value="sensory_box"/>
    <property type="match status" value="2"/>
</dbReference>
<accession>T2G7Z1</accession>
<evidence type="ECO:0000256" key="4">
    <source>
        <dbReference type="ARBA" id="ARBA00022679"/>
    </source>
</evidence>
<dbReference type="PROSITE" id="PS50109">
    <property type="entry name" value="HIS_KIN"/>
    <property type="match status" value="1"/>
</dbReference>
<evidence type="ECO:0000256" key="10">
    <source>
        <dbReference type="ARBA" id="ARBA00068150"/>
    </source>
</evidence>
<evidence type="ECO:0000256" key="9">
    <source>
        <dbReference type="ARBA" id="ARBA00064003"/>
    </source>
</evidence>
<dbReference type="eggNOG" id="COG5002">
    <property type="taxonomic scope" value="Bacteria"/>
</dbReference>
<evidence type="ECO:0000256" key="5">
    <source>
        <dbReference type="ARBA" id="ARBA00022741"/>
    </source>
</evidence>
<keyword evidence="6" id="KW-0418">Kinase</keyword>
<evidence type="ECO:0000256" key="2">
    <source>
        <dbReference type="ARBA" id="ARBA00012438"/>
    </source>
</evidence>
<evidence type="ECO:0000256" key="8">
    <source>
        <dbReference type="ARBA" id="ARBA00023012"/>
    </source>
</evidence>
<dbReference type="Pfam" id="PF02518">
    <property type="entry name" value="HATPase_c"/>
    <property type="match status" value="1"/>
</dbReference>
<evidence type="ECO:0000259" key="11">
    <source>
        <dbReference type="PROSITE" id="PS50109"/>
    </source>
</evidence>
<evidence type="ECO:0000256" key="6">
    <source>
        <dbReference type="ARBA" id="ARBA00022777"/>
    </source>
</evidence>
<dbReference type="PRINTS" id="PR00344">
    <property type="entry name" value="BCTRLSENSOR"/>
</dbReference>
<dbReference type="SUPFAM" id="SSF55785">
    <property type="entry name" value="PYP-like sensor domain (PAS domain)"/>
    <property type="match status" value="2"/>
</dbReference>
<dbReference type="InterPro" id="IPR036890">
    <property type="entry name" value="HATPase_C_sf"/>
</dbReference>
<dbReference type="EC" id="2.7.13.3" evidence="2"/>
<dbReference type="FunFam" id="3.30.565.10:FF:000010">
    <property type="entry name" value="Sensor histidine kinase RcsC"/>
    <property type="match status" value="1"/>
</dbReference>
<dbReference type="SUPFAM" id="SSF55874">
    <property type="entry name" value="ATPase domain of HSP90 chaperone/DNA topoisomerase II/histidine kinase"/>
    <property type="match status" value="1"/>
</dbReference>
<proteinExistence type="predicted"/>
<dbReference type="InterPro" id="IPR000014">
    <property type="entry name" value="PAS"/>
</dbReference>
<dbReference type="PROSITE" id="PS50113">
    <property type="entry name" value="PAC"/>
    <property type="match status" value="1"/>
</dbReference>
<dbReference type="InterPro" id="IPR003594">
    <property type="entry name" value="HATPase_dom"/>
</dbReference>
<evidence type="ECO:0000256" key="7">
    <source>
        <dbReference type="ARBA" id="ARBA00022840"/>
    </source>
</evidence>
<feature type="domain" description="PAS" evidence="12">
    <location>
        <begin position="132"/>
        <end position="176"/>
    </location>
</feature>
<dbReference type="SMART" id="SM00091">
    <property type="entry name" value="PAS"/>
    <property type="match status" value="2"/>
</dbReference>
<dbReference type="SMART" id="SM00387">
    <property type="entry name" value="HATPase_c"/>
    <property type="match status" value="1"/>
</dbReference>
<feature type="domain" description="PAC" evidence="13">
    <location>
        <begin position="332"/>
        <end position="384"/>
    </location>
</feature>
<dbReference type="InterPro" id="IPR005467">
    <property type="entry name" value="His_kinase_dom"/>
</dbReference>
<keyword evidence="8" id="KW-0902">Two-component regulatory system</keyword>
<sequence>MIVSSRGASCRAKEFTMPPCIEGSGSFVLSFLDEALLAQLLDSLRATTGHVWHVEEAESSETEGALCGVAVDVRVDGDVPCRLRCAADRLPPEHLALVQSIAGLLAVCIAQRLACAREQLHRIATEAALADHGKRMMLLADSLPVLIHAHDKDGRYVFWNKECERVIGFTAEQVLSGDFPGVSWMYAAYADPMAKYHDIHDSGRDYRDMELTLRCADGEFRTFAWTNISRQCPIPGWSGWEVGMDITARLQTDRALQEQLRFMESLIQAVPYPLYIKDTSLRYVGCNQAFAEFAGRSMEAMRGLTAFDLLKEEDARQVEAFDLEVLASGDRRQCEVLFPHADGSVRNVLLEKKAFYGNSASPRGLICVFTDITEQRRHEQQLLRAKQQAEQASQAKTRFLANISHELRTPLNGIMGATELLLAEELTQDQREYLGMVRSSTTNLLRILNDILDLSSLDEGRLAITALPCNLPRALEGLFKLFAVQAQWKRLQFSWTIEEDVPRNVVLDMERLRQALSNIFWNALKFTEQGEIAIRVCLEPADFPELDPAVAVPLRIEIQDTGIGIAPDQQARIFEAFSLAENVMTKKYGGAGLGLAISHKLAALMGGRLWVESEEGAGSTFFMALPVALP</sequence>
<keyword evidence="15" id="KW-1185">Reference proteome</keyword>
<gene>
    <name evidence="14" type="ORF">DGI_0800</name>
</gene>
<dbReference type="EMBL" id="CP006585">
    <property type="protein sequence ID" value="AGW12695.1"/>
    <property type="molecule type" value="Genomic_DNA"/>
</dbReference>
<dbReference type="Gene3D" id="1.10.287.130">
    <property type="match status" value="1"/>
</dbReference>
<dbReference type="InterPro" id="IPR036097">
    <property type="entry name" value="HisK_dim/P_sf"/>
</dbReference>
<dbReference type="CDD" id="cd00130">
    <property type="entry name" value="PAS"/>
    <property type="match status" value="2"/>
</dbReference>
<keyword evidence="3" id="KW-0597">Phosphoprotein</keyword>
<dbReference type="Pfam" id="PF00512">
    <property type="entry name" value="HisKA"/>
    <property type="match status" value="1"/>
</dbReference>
<evidence type="ECO:0000313" key="14">
    <source>
        <dbReference type="EMBL" id="AGW12695.1"/>
    </source>
</evidence>
<dbReference type="Gene3D" id="3.30.565.10">
    <property type="entry name" value="Histidine kinase-like ATPase, C-terminal domain"/>
    <property type="match status" value="1"/>
</dbReference>